<accession>A0A7W3P7T5</accession>
<keyword evidence="2" id="KW-1185">Reference proteome</keyword>
<dbReference type="InterPro" id="IPR036265">
    <property type="entry name" value="HIT-like_sf"/>
</dbReference>
<name>A0A7W3P7T5_9ACTN</name>
<dbReference type="RefSeq" id="WP_182535694.1">
    <property type="nucleotide sequence ID" value="NZ_JACGXA010000001.1"/>
</dbReference>
<protein>
    <recommendedName>
        <fullName evidence="3">Diadenosine tetraphosphate (Ap4A) hydrolase</fullName>
    </recommendedName>
</protein>
<reference evidence="1 2" key="1">
    <citation type="submission" date="2020-07" db="EMBL/GenBank/DDBJ databases">
        <title>Sequencing the genomes of 1000 actinobacteria strains.</title>
        <authorList>
            <person name="Klenk H.-P."/>
        </authorList>
    </citation>
    <scope>NUCLEOTIDE SEQUENCE [LARGE SCALE GENOMIC DNA]</scope>
    <source>
        <strain evidence="1 2">DSM 21349</strain>
    </source>
</reference>
<comment type="caution">
    <text evidence="1">The sequence shown here is derived from an EMBL/GenBank/DDBJ whole genome shotgun (WGS) entry which is preliminary data.</text>
</comment>
<evidence type="ECO:0008006" key="3">
    <source>
        <dbReference type="Google" id="ProtNLM"/>
    </source>
</evidence>
<dbReference type="EMBL" id="JACGXA010000001">
    <property type="protein sequence ID" value="MBA8801719.1"/>
    <property type="molecule type" value="Genomic_DNA"/>
</dbReference>
<dbReference type="Gene3D" id="3.30.428.10">
    <property type="entry name" value="HIT-like"/>
    <property type="match status" value="1"/>
</dbReference>
<dbReference type="AlphaFoldDB" id="A0A7W3P7T5"/>
<gene>
    <name evidence="1" type="ORF">FB382_000010</name>
</gene>
<dbReference type="Proteomes" id="UP000580910">
    <property type="component" value="Unassembled WGS sequence"/>
</dbReference>
<organism evidence="1 2">
    <name type="scientific">Nocardioides ginsengisegetis</name>
    <dbReference type="NCBI Taxonomy" id="661491"/>
    <lineage>
        <taxon>Bacteria</taxon>
        <taxon>Bacillati</taxon>
        <taxon>Actinomycetota</taxon>
        <taxon>Actinomycetes</taxon>
        <taxon>Propionibacteriales</taxon>
        <taxon>Nocardioidaceae</taxon>
        <taxon>Nocardioides</taxon>
    </lineage>
</organism>
<sequence>MPESAEEIHARVVAAVGEDGRLPMPSMGEWDVFPWEVVDGAIAPKRLARPAPEKPRQGEGGEGCHACAGFSGVIWENERWVVTHPRERGGLPLLLFLQPKEHLDLTDLDDAMAAEYGRLQVWLHRIMGNLPHIARVHVDKWGDGAEHLHTWYDGLHVVAA</sequence>
<proteinExistence type="predicted"/>
<evidence type="ECO:0000313" key="2">
    <source>
        <dbReference type="Proteomes" id="UP000580910"/>
    </source>
</evidence>
<dbReference type="SUPFAM" id="SSF54197">
    <property type="entry name" value="HIT-like"/>
    <property type="match status" value="1"/>
</dbReference>
<evidence type="ECO:0000313" key="1">
    <source>
        <dbReference type="EMBL" id="MBA8801719.1"/>
    </source>
</evidence>